<organism evidence="3 4">
    <name type="scientific">Chrysochromulina tobinii</name>
    <dbReference type="NCBI Taxonomy" id="1460289"/>
    <lineage>
        <taxon>Eukaryota</taxon>
        <taxon>Haptista</taxon>
        <taxon>Haptophyta</taxon>
        <taxon>Prymnesiophyceae</taxon>
        <taxon>Prymnesiales</taxon>
        <taxon>Chrysochromulinaceae</taxon>
        <taxon>Chrysochromulina</taxon>
    </lineage>
</organism>
<name>A0A0M0JAZ1_9EUKA</name>
<sequence length="969" mass="106384">MASTARPPKATSAIAKPGAAWREELRERVRKDQEVADQRMKSVDSPSWRARLEAVKAQMEDSTLKVELAEQEMRRAVQSMRDEQRPSTTGGAPDRRSRSVADMQELIHGLREEQQQAKQALHACQQGMRKARGAIMIMLWNGNERSRLERLFQRWVSAALKVIAAGFCAERDQLAEHMRKERRQMELLESQLRAGGYELEERSLRSESLVARVGELQQILAKRTEAMALEVEATRDRTLKEMRMEHQLQLEELRTEHEAATRRTWRRAQRAQQAAAMLVPRAQYRRLVGQCFGAFKMWVSQERAVRQMRERFEQEERAVQEDRAALTERLLAAEATASAALTAASVGQQAADAAKATADRQIERLLEEVEQLRSRDASRPELLQSLESSTSEIERLSSLIREYKASHEQLSAQLEEQRTLVASSVAHTAAAVAQREAALAVALGQASGHAATSELVLEEQHAGMVAAATLSAELASIEITAEIAARALSFALPYAMLSGQPEMGSPAASSFATTARDELRERVVWAAAASPGLPPRLNLGRGEGQPLSSALSLRSTVPASADAPARLLESATALSTALAADTADTERRALALEVSLHAAEVRQQQTEARLHAAEVRQQQTEARLLRAEARVHESEEREARERAEANVLRLELGVFESALRRTEQALMQAQHSVASHEAALTQLAETSAHAHAQERARAMAAREALVAQTQAQLTEQRVAYERAFASMREGMREGASAASQQVARVISSAEEARVRERKQLDEQRVAYERAMASMNEGMRAGAAISRHQVTLAQTEAEAANALALEAMARAESRAQSSYAAAAAAAAVVAEQRDVFDAASPVRAPASPADTARLRSEADAVAGRMAALQKLELQASLSERDREHTEQLVLLEAEAAAALQAQQARLASVMEAHASEVAELHSQLAEHRGIASESLRVVHEMEVRFAFTEQGLAAADQLRLRELEAAIQIA</sequence>
<comment type="caution">
    <text evidence="3">The sequence shown here is derived from an EMBL/GenBank/DDBJ whole genome shotgun (WGS) entry which is preliminary data.</text>
</comment>
<dbReference type="Proteomes" id="UP000037460">
    <property type="component" value="Unassembled WGS sequence"/>
</dbReference>
<evidence type="ECO:0000256" key="1">
    <source>
        <dbReference type="SAM" id="Coils"/>
    </source>
</evidence>
<dbReference type="EMBL" id="JWZX01003158">
    <property type="protein sequence ID" value="KOO23764.1"/>
    <property type="molecule type" value="Genomic_DNA"/>
</dbReference>
<feature type="coiled-coil region" evidence="1">
    <location>
        <begin position="305"/>
        <end position="420"/>
    </location>
</feature>
<dbReference type="AlphaFoldDB" id="A0A0M0JAZ1"/>
<protein>
    <submittedName>
        <fullName evidence="3">Uncharacterized protein</fullName>
    </submittedName>
</protein>
<evidence type="ECO:0000313" key="3">
    <source>
        <dbReference type="EMBL" id="KOO23764.1"/>
    </source>
</evidence>
<gene>
    <name evidence="3" type="ORF">Ctob_000853</name>
</gene>
<keyword evidence="1" id="KW-0175">Coiled coil</keyword>
<reference evidence="4" key="1">
    <citation type="journal article" date="2015" name="PLoS Genet.">
        <title>Genome Sequence and Transcriptome Analyses of Chrysochromulina tobin: Metabolic Tools for Enhanced Algal Fitness in the Prominent Order Prymnesiales (Haptophyceae).</title>
        <authorList>
            <person name="Hovde B.T."/>
            <person name="Deodato C.R."/>
            <person name="Hunsperger H.M."/>
            <person name="Ryken S.A."/>
            <person name="Yost W."/>
            <person name="Jha R.K."/>
            <person name="Patterson J."/>
            <person name="Monnat R.J. Jr."/>
            <person name="Barlow S.B."/>
            <person name="Starkenburg S.R."/>
            <person name="Cattolico R.A."/>
        </authorList>
    </citation>
    <scope>NUCLEOTIDE SEQUENCE</scope>
    <source>
        <strain evidence="4">CCMP291</strain>
    </source>
</reference>
<evidence type="ECO:0000256" key="2">
    <source>
        <dbReference type="SAM" id="MobiDB-lite"/>
    </source>
</evidence>
<feature type="region of interest" description="Disordered" evidence="2">
    <location>
        <begin position="74"/>
        <end position="99"/>
    </location>
</feature>
<feature type="coiled-coil region" evidence="1">
    <location>
        <begin position="610"/>
        <end position="679"/>
    </location>
</feature>
<keyword evidence="4" id="KW-1185">Reference proteome</keyword>
<accession>A0A0M0JAZ1</accession>
<evidence type="ECO:0000313" key="4">
    <source>
        <dbReference type="Proteomes" id="UP000037460"/>
    </source>
</evidence>
<proteinExistence type="predicted"/>
<feature type="compositionally biased region" description="Basic and acidic residues" evidence="2">
    <location>
        <begin position="74"/>
        <end position="85"/>
    </location>
</feature>